<gene>
    <name evidence="3" type="ORF">ACFQMG_13770</name>
</gene>
<feature type="domain" description="Thioester reductase (TE)" evidence="2">
    <location>
        <begin position="16"/>
        <end position="248"/>
    </location>
</feature>
<dbReference type="InterPro" id="IPR051783">
    <property type="entry name" value="NAD(P)-dependent_oxidoreduct"/>
</dbReference>
<proteinExistence type="predicted"/>
<accession>A0ABW2G0A9</accession>
<name>A0ABW2G0A9_9ACTN</name>
<dbReference type="Gene3D" id="3.40.50.720">
    <property type="entry name" value="NAD(P)-binding Rossmann-like Domain"/>
    <property type="match status" value="1"/>
</dbReference>
<dbReference type="PANTHER" id="PTHR48079:SF6">
    <property type="entry name" value="NAD(P)-BINDING DOMAIN-CONTAINING PROTEIN-RELATED"/>
    <property type="match status" value="1"/>
</dbReference>
<dbReference type="RefSeq" id="WP_380231157.1">
    <property type="nucleotide sequence ID" value="NZ_JBHSVH010000002.1"/>
</dbReference>
<dbReference type="InterPro" id="IPR013120">
    <property type="entry name" value="FAR_NAD-bd"/>
</dbReference>
<protein>
    <submittedName>
        <fullName evidence="3">SDR family oxidoreductase</fullName>
    </submittedName>
</protein>
<comment type="caution">
    <text evidence="3">The sequence shown here is derived from an EMBL/GenBank/DDBJ whole genome shotgun (WGS) entry which is preliminary data.</text>
</comment>
<organism evidence="3 4">
    <name type="scientific">Kitasatospora paranensis</name>
    <dbReference type="NCBI Taxonomy" id="258053"/>
    <lineage>
        <taxon>Bacteria</taxon>
        <taxon>Bacillati</taxon>
        <taxon>Actinomycetota</taxon>
        <taxon>Actinomycetes</taxon>
        <taxon>Kitasatosporales</taxon>
        <taxon>Streptomycetaceae</taxon>
        <taxon>Kitasatospora</taxon>
    </lineage>
</organism>
<reference evidence="4" key="1">
    <citation type="journal article" date="2019" name="Int. J. Syst. Evol. Microbiol.">
        <title>The Global Catalogue of Microorganisms (GCM) 10K type strain sequencing project: providing services to taxonomists for standard genome sequencing and annotation.</title>
        <authorList>
            <consortium name="The Broad Institute Genomics Platform"/>
            <consortium name="The Broad Institute Genome Sequencing Center for Infectious Disease"/>
            <person name="Wu L."/>
            <person name="Ma J."/>
        </authorList>
    </citation>
    <scope>NUCLEOTIDE SEQUENCE [LARGE SCALE GENOMIC DNA]</scope>
    <source>
        <strain evidence="4">CGMCC 1.12859</strain>
    </source>
</reference>
<dbReference type="EMBL" id="JBHTAJ010000021">
    <property type="protein sequence ID" value="MFC7180623.1"/>
    <property type="molecule type" value="Genomic_DNA"/>
</dbReference>
<dbReference type="InterPro" id="IPR036291">
    <property type="entry name" value="NAD(P)-bd_dom_sf"/>
</dbReference>
<feature type="compositionally biased region" description="Low complexity" evidence="1">
    <location>
        <begin position="357"/>
        <end position="372"/>
    </location>
</feature>
<evidence type="ECO:0000313" key="4">
    <source>
        <dbReference type="Proteomes" id="UP001596435"/>
    </source>
</evidence>
<keyword evidence="4" id="KW-1185">Reference proteome</keyword>
<dbReference type="SUPFAM" id="SSF51735">
    <property type="entry name" value="NAD(P)-binding Rossmann-fold domains"/>
    <property type="match status" value="1"/>
</dbReference>
<dbReference type="Pfam" id="PF07993">
    <property type="entry name" value="NAD_binding_4"/>
    <property type="match status" value="1"/>
</dbReference>
<feature type="region of interest" description="Disordered" evidence="1">
    <location>
        <begin position="357"/>
        <end position="378"/>
    </location>
</feature>
<dbReference type="PANTHER" id="PTHR48079">
    <property type="entry name" value="PROTEIN YEEZ"/>
    <property type="match status" value="1"/>
</dbReference>
<evidence type="ECO:0000313" key="3">
    <source>
        <dbReference type="EMBL" id="MFC7180623.1"/>
    </source>
</evidence>
<sequence>MDDTRSLPRPTALVLGAGGFLGRWLTLELLRRGRTVAVGLRGGPAREAELRRWLGDHGADETELAALTGVTVDITRPGLGLSRTDESALSDVQDVHNLAARYAFGLSRAEARAANLDGAVHTLNWAAGRPRLRRLVHLSGYRVGRSAAPVHPLPAADADRLYRALGPYEASKTEGDAAVRVLAPELGVPLTVVNPGVVIGHSQTGEAGQYIGLAPLVEQLRTGRLPALAGTRRTFVPVVAVDHLAAVIAVAPDHDTAPVQLHTVLDPATPPLPELVALVARRLGVRAPRVVLPTGLVRRLPRALTGVEPEALTFLTEDRYDTASADALARAAGRAHPPVEELLGRWALRLAADRLPAAAPAPRTTPGTGATPDSDSGA</sequence>
<evidence type="ECO:0000259" key="2">
    <source>
        <dbReference type="Pfam" id="PF07993"/>
    </source>
</evidence>
<evidence type="ECO:0000256" key="1">
    <source>
        <dbReference type="SAM" id="MobiDB-lite"/>
    </source>
</evidence>
<dbReference type="Proteomes" id="UP001596435">
    <property type="component" value="Unassembled WGS sequence"/>
</dbReference>